<dbReference type="Proteomes" id="UP000481109">
    <property type="component" value="Unassembled WGS sequence"/>
</dbReference>
<evidence type="ECO:0000313" key="2">
    <source>
        <dbReference type="Proteomes" id="UP000481109"/>
    </source>
</evidence>
<sequence>MNQEQLDAIAQRIASAAAQFAPAYRPSAAQIADAAAVLHQMLEGAGTYGVTFADLDNVADFPRMALQLVQSRDERGEWA</sequence>
<protein>
    <submittedName>
        <fullName evidence="1">Uncharacterized protein</fullName>
    </submittedName>
</protein>
<dbReference type="AlphaFoldDB" id="A0A6G4XPS0"/>
<keyword evidence="2" id="KW-1185">Reference proteome</keyword>
<evidence type="ECO:0000313" key="1">
    <source>
        <dbReference type="EMBL" id="NGO79192.1"/>
    </source>
</evidence>
<comment type="caution">
    <text evidence="1">The sequence shown here is derived from an EMBL/GenBank/DDBJ whole genome shotgun (WGS) entry which is preliminary data.</text>
</comment>
<dbReference type="EMBL" id="JAAKZW010000137">
    <property type="protein sequence ID" value="NGO79192.1"/>
    <property type="molecule type" value="Genomic_DNA"/>
</dbReference>
<reference evidence="1 2" key="1">
    <citation type="submission" date="2020-02" db="EMBL/GenBank/DDBJ databases">
        <title>Whole-genome analyses of novel actinobacteria.</title>
        <authorList>
            <person name="Sahin N."/>
            <person name="Tokatli A."/>
        </authorList>
    </citation>
    <scope>NUCLEOTIDE SEQUENCE [LARGE SCALE GENOMIC DNA]</scope>
    <source>
        <strain evidence="1 2">YC504</strain>
    </source>
</reference>
<dbReference type="RefSeq" id="WP_165334638.1">
    <property type="nucleotide sequence ID" value="NZ_JAAKZW010000137.1"/>
</dbReference>
<organism evidence="1 2">
    <name type="scientific">Streptomyces mesophilus</name>
    <dbReference type="NCBI Taxonomy" id="1775132"/>
    <lineage>
        <taxon>Bacteria</taxon>
        <taxon>Bacillati</taxon>
        <taxon>Actinomycetota</taxon>
        <taxon>Actinomycetes</taxon>
        <taxon>Kitasatosporales</taxon>
        <taxon>Streptomycetaceae</taxon>
        <taxon>Streptomyces</taxon>
    </lineage>
</organism>
<name>A0A6G4XPS0_9ACTN</name>
<proteinExistence type="predicted"/>
<accession>A0A6G4XPS0</accession>
<gene>
    <name evidence="1" type="ORF">G6045_26585</name>
</gene>